<protein>
    <recommendedName>
        <fullName evidence="4">Ornithine cyclodeaminase</fullName>
    </recommendedName>
</protein>
<gene>
    <name evidence="2" type="ORF">BHK69_17465</name>
</gene>
<dbReference type="Proteomes" id="UP000094969">
    <property type="component" value="Chromosome"/>
</dbReference>
<dbReference type="RefSeq" id="WP_069691208.1">
    <property type="nucleotide sequence ID" value="NZ_CP017147.1"/>
</dbReference>
<reference evidence="2 3" key="1">
    <citation type="journal article" date="2015" name="Antonie Van Leeuwenhoek">
        <title>Bosea vaviloviae sp. nov., a new species of slow-growing rhizobia isolated from nodules of the relict species Vavilovia formosa (Stev.) Fed.</title>
        <authorList>
            <person name="Safronova V.I."/>
            <person name="Kuznetsova I.G."/>
            <person name="Sazanova A.L."/>
            <person name="Kimeklis A.K."/>
            <person name="Belimov A.A."/>
            <person name="Andronov E.E."/>
            <person name="Pinaev A.G."/>
            <person name="Chizhevskaya E.P."/>
            <person name="Pukhaev A.R."/>
            <person name="Popov K.P."/>
            <person name="Willems A."/>
            <person name="Tikhonovich I.A."/>
        </authorList>
    </citation>
    <scope>NUCLEOTIDE SEQUENCE [LARGE SCALE GENOMIC DNA]</scope>
    <source>
        <strain evidence="2 3">Vaf18</strain>
    </source>
</reference>
<dbReference type="KEGG" id="bvv:BHK69_17465"/>
<dbReference type="InterPro" id="IPR023401">
    <property type="entry name" value="ODC_N"/>
</dbReference>
<dbReference type="InterPro" id="IPR003462">
    <property type="entry name" value="ODC_Mu_crystall"/>
</dbReference>
<organism evidence="2 3">
    <name type="scientific">Bosea vaviloviae</name>
    <dbReference type="NCBI Taxonomy" id="1526658"/>
    <lineage>
        <taxon>Bacteria</taxon>
        <taxon>Pseudomonadati</taxon>
        <taxon>Pseudomonadota</taxon>
        <taxon>Alphaproteobacteria</taxon>
        <taxon>Hyphomicrobiales</taxon>
        <taxon>Boseaceae</taxon>
        <taxon>Bosea</taxon>
    </lineage>
</organism>
<dbReference type="GO" id="GO:0005737">
    <property type="term" value="C:cytoplasm"/>
    <property type="evidence" value="ECO:0007669"/>
    <property type="project" value="TreeGrafter"/>
</dbReference>
<dbReference type="OrthoDB" id="9785971at2"/>
<keyword evidence="3" id="KW-1185">Reference proteome</keyword>
<evidence type="ECO:0000313" key="3">
    <source>
        <dbReference type="Proteomes" id="UP000094969"/>
    </source>
</evidence>
<dbReference type="InterPro" id="IPR036291">
    <property type="entry name" value="NAD(P)-bd_dom_sf"/>
</dbReference>
<proteinExistence type="inferred from homology"/>
<evidence type="ECO:0008006" key="4">
    <source>
        <dbReference type="Google" id="ProtNLM"/>
    </source>
</evidence>
<dbReference type="Gene3D" id="3.30.1780.10">
    <property type="entry name" value="ornithine cyclodeaminase, domain 1"/>
    <property type="match status" value="1"/>
</dbReference>
<dbReference type="PANTHER" id="PTHR13812">
    <property type="entry name" value="KETIMINE REDUCTASE MU-CRYSTALLIN"/>
    <property type="match status" value="1"/>
</dbReference>
<evidence type="ECO:0000313" key="2">
    <source>
        <dbReference type="EMBL" id="AOO81998.1"/>
    </source>
</evidence>
<comment type="similarity">
    <text evidence="1">Belongs to the ornithine cyclodeaminase/mu-crystallin family.</text>
</comment>
<sequence>MGNELLYLSRGDVQALAIAPSEAREAVLQAFRDHAAGLNQSLPKSALGLGPGHGFQAMTAASSAQSIATLKWVSMAPVPPKSPVLGIQVPGINALICVSDYASGAPIAVLDGDEITLIRTAALSAAAASRLAPPAPRTIGFVGCGLQAHAHLAAFLDLYPGLTSALLFSRSRASAESLAEAASVRGLAAEVVDDADLLLARSDIVISMVPGAPGLQPFLDVNRMKPISFASAVDIGRSWRPETLPSFDVLVTDSLAQSSAPYDVDGQPVTTVRFQHDLVEFADAPHPTAAERRSFFCFRGFALADLALAHLVVAKARAAGIGVKLPR</sequence>
<dbReference type="SUPFAM" id="SSF51735">
    <property type="entry name" value="NAD(P)-binding Rossmann-fold domains"/>
    <property type="match status" value="1"/>
</dbReference>
<dbReference type="AlphaFoldDB" id="A0A1D7U3N3"/>
<accession>A0A1D7U3N3</accession>
<dbReference type="EMBL" id="CP017147">
    <property type="protein sequence ID" value="AOO81998.1"/>
    <property type="molecule type" value="Genomic_DNA"/>
</dbReference>
<dbReference type="PIRSF" id="PIRSF001439">
    <property type="entry name" value="CryM"/>
    <property type="match status" value="1"/>
</dbReference>
<dbReference type="PANTHER" id="PTHR13812:SF19">
    <property type="entry name" value="KETIMINE REDUCTASE MU-CRYSTALLIN"/>
    <property type="match status" value="1"/>
</dbReference>
<name>A0A1D7U3N3_9HYPH</name>
<evidence type="ECO:0000256" key="1">
    <source>
        <dbReference type="ARBA" id="ARBA00008903"/>
    </source>
</evidence>
<dbReference type="Pfam" id="PF02423">
    <property type="entry name" value="OCD_Mu_crystall"/>
    <property type="match status" value="1"/>
</dbReference>
<dbReference type="STRING" id="1526658.BHK69_17465"/>
<dbReference type="Gene3D" id="3.40.50.720">
    <property type="entry name" value="NAD(P)-binding Rossmann-like Domain"/>
    <property type="match status" value="1"/>
</dbReference>